<proteinExistence type="predicted"/>
<dbReference type="EMBL" id="OU466860">
    <property type="protein sequence ID" value="CAH2057670.1"/>
    <property type="molecule type" value="Genomic_DNA"/>
</dbReference>
<name>A0AAU9S8Z9_THLAR</name>
<reference evidence="2 3" key="1">
    <citation type="submission" date="2022-03" db="EMBL/GenBank/DDBJ databases">
        <authorList>
            <person name="Nunn A."/>
            <person name="Chopra R."/>
            <person name="Nunn A."/>
            <person name="Contreras Garrido A."/>
        </authorList>
    </citation>
    <scope>NUCLEOTIDE SEQUENCE [LARGE SCALE GENOMIC DNA]</scope>
</reference>
<evidence type="ECO:0000256" key="1">
    <source>
        <dbReference type="SAM" id="Coils"/>
    </source>
</evidence>
<feature type="coiled-coil region" evidence="1">
    <location>
        <begin position="7"/>
        <end position="34"/>
    </location>
</feature>
<dbReference type="Proteomes" id="UP000836841">
    <property type="component" value="Chromosome 4"/>
</dbReference>
<organism evidence="2 3">
    <name type="scientific">Thlaspi arvense</name>
    <name type="common">Field penny-cress</name>
    <dbReference type="NCBI Taxonomy" id="13288"/>
    <lineage>
        <taxon>Eukaryota</taxon>
        <taxon>Viridiplantae</taxon>
        <taxon>Streptophyta</taxon>
        <taxon>Embryophyta</taxon>
        <taxon>Tracheophyta</taxon>
        <taxon>Spermatophyta</taxon>
        <taxon>Magnoliopsida</taxon>
        <taxon>eudicotyledons</taxon>
        <taxon>Gunneridae</taxon>
        <taxon>Pentapetalae</taxon>
        <taxon>rosids</taxon>
        <taxon>malvids</taxon>
        <taxon>Brassicales</taxon>
        <taxon>Brassicaceae</taxon>
        <taxon>Thlaspideae</taxon>
        <taxon>Thlaspi</taxon>
    </lineage>
</organism>
<evidence type="ECO:0000313" key="3">
    <source>
        <dbReference type="Proteomes" id="UP000836841"/>
    </source>
</evidence>
<evidence type="ECO:0000313" key="2">
    <source>
        <dbReference type="EMBL" id="CAH2057670.1"/>
    </source>
</evidence>
<keyword evidence="1" id="KW-0175">Coiled coil</keyword>
<dbReference type="AlphaFoldDB" id="A0AAU9S8Z9"/>
<sequence>MVSIAKSIKLKKDLSEMEAKILEMKRQHVAMKETTYKDICRMESCARDLGVELEDMEFEFE</sequence>
<protein>
    <submittedName>
        <fullName evidence="2">Uncharacterized protein</fullName>
    </submittedName>
</protein>
<gene>
    <name evidence="2" type="ORF">TAV2_LOCUS14123</name>
</gene>
<accession>A0AAU9S8Z9</accession>
<keyword evidence="3" id="KW-1185">Reference proteome</keyword>